<feature type="compositionally biased region" description="Low complexity" evidence="1">
    <location>
        <begin position="170"/>
        <end position="179"/>
    </location>
</feature>
<evidence type="ECO:0000256" key="1">
    <source>
        <dbReference type="SAM" id="MobiDB-lite"/>
    </source>
</evidence>
<reference evidence="4" key="1">
    <citation type="submission" date="2017-01" db="EMBL/GenBank/DDBJ databases">
        <title>Comparative genomics of anhydrobiosis in the tardigrade Hypsibius dujardini.</title>
        <authorList>
            <person name="Yoshida Y."/>
            <person name="Koutsovoulos G."/>
            <person name="Laetsch D."/>
            <person name="Stevens L."/>
            <person name="Kumar S."/>
            <person name="Horikawa D."/>
            <person name="Ishino K."/>
            <person name="Komine S."/>
            <person name="Tomita M."/>
            <person name="Blaxter M."/>
            <person name="Arakawa K."/>
        </authorList>
    </citation>
    <scope>NUCLEOTIDE SEQUENCE [LARGE SCALE GENOMIC DNA]</scope>
    <source>
        <strain evidence="4">Z151</strain>
    </source>
</reference>
<feature type="region of interest" description="Disordered" evidence="1">
    <location>
        <begin position="147"/>
        <end position="181"/>
    </location>
</feature>
<evidence type="ECO:0000256" key="2">
    <source>
        <dbReference type="SAM" id="Phobius"/>
    </source>
</evidence>
<gene>
    <name evidence="3" type="ORF">BV898_05761</name>
</gene>
<proteinExistence type="predicted"/>
<protein>
    <submittedName>
        <fullName evidence="3">Uncharacterized protein</fullName>
    </submittedName>
</protein>
<feature type="region of interest" description="Disordered" evidence="1">
    <location>
        <begin position="213"/>
        <end position="359"/>
    </location>
</feature>
<sequence>MDIPSEIWSSLYFVPVIGVFALAGAVYYLSFRSKGDDNQSLRIYLNVLSGDDEKNRKAAKKLRKFGTATKRLMTTGSGLDDDAVPDAKPQQQVDSVLVESLSTAAASRKAQLVLLNNKKADLPYHHHVAFSSAAAAILPTPATASAESSSAASSTTTPSNHSQVPEVVTDAPGAPPVVVSDDDDAADVAAASLLLDDGVDAGEPAAPELAVTGWHKAPSSRNKSKKHQQQHGLESKTTAAEDATDATNLSTTSDESRPSFRNSISSRNSSPSYRKFSGDSGGGNSRRSSHNNSNAATKTTLHVPAKPPHHQRPDHLKLESSVMSTSSTFTSSSSSSNDSGNRRTGGVAGPSSSHSSAKSFAAAASHPTILLSKAPEAAASVVLKKAQQHALLPGSLSASSCSSFRSTAAVKSNSTTSTVVGIPRTFTANDHLHQHYHQPPSPRTVSANASATGLPPGQTDMCIQTEADEDYPSPLEGLRQVAAGKPRFVICHDFQMQVDMDAPENGSESESELRFEDGDKIIYSSGASLSSGEGSSRVTPVLEDDFPREFSMTAEKSQGVHQRGQTYNNRINSRQSGSHHQHQYQHQYQQQSQQNFPPPSYYGNGDHPRQAPYHQQPDGKRTGTGDAAAVYYAGHNELRSCRVEKGSSDWIDNSSRLRGRTPINGRWRN</sequence>
<feature type="compositionally biased region" description="Low complexity" evidence="1">
    <location>
        <begin position="259"/>
        <end position="275"/>
    </location>
</feature>
<dbReference type="EMBL" id="MTYJ01000032">
    <property type="protein sequence ID" value="OQV20205.1"/>
    <property type="molecule type" value="Genomic_DNA"/>
</dbReference>
<feature type="compositionally biased region" description="Low complexity" evidence="1">
    <location>
        <begin position="584"/>
        <end position="594"/>
    </location>
</feature>
<keyword evidence="2" id="KW-0472">Membrane</keyword>
<organism evidence="3 4">
    <name type="scientific">Hypsibius exemplaris</name>
    <name type="common">Freshwater tardigrade</name>
    <dbReference type="NCBI Taxonomy" id="2072580"/>
    <lineage>
        <taxon>Eukaryota</taxon>
        <taxon>Metazoa</taxon>
        <taxon>Ecdysozoa</taxon>
        <taxon>Tardigrada</taxon>
        <taxon>Eutardigrada</taxon>
        <taxon>Parachela</taxon>
        <taxon>Hypsibioidea</taxon>
        <taxon>Hypsibiidae</taxon>
        <taxon>Hypsibius</taxon>
    </lineage>
</organism>
<evidence type="ECO:0000313" key="3">
    <source>
        <dbReference type="EMBL" id="OQV20205.1"/>
    </source>
</evidence>
<dbReference type="AlphaFoldDB" id="A0A1W0WYC4"/>
<feature type="compositionally biased region" description="Low complexity" evidence="1">
    <location>
        <begin position="237"/>
        <end position="247"/>
    </location>
</feature>
<accession>A0A1W0WYC4</accession>
<feature type="transmembrane region" description="Helical" evidence="2">
    <location>
        <begin position="12"/>
        <end position="31"/>
    </location>
</feature>
<name>A0A1W0WYC4_HYPEX</name>
<feature type="compositionally biased region" description="Low complexity" evidence="1">
    <location>
        <begin position="147"/>
        <end position="159"/>
    </location>
</feature>
<keyword evidence="2" id="KW-1133">Transmembrane helix</keyword>
<dbReference type="Proteomes" id="UP000192578">
    <property type="component" value="Unassembled WGS sequence"/>
</dbReference>
<keyword evidence="2" id="KW-0812">Transmembrane</keyword>
<keyword evidence="4" id="KW-1185">Reference proteome</keyword>
<dbReference type="OrthoDB" id="10622280at2759"/>
<comment type="caution">
    <text evidence="3">The sequence shown here is derived from an EMBL/GenBank/DDBJ whole genome shotgun (WGS) entry which is preliminary data.</text>
</comment>
<feature type="region of interest" description="Disordered" evidence="1">
    <location>
        <begin position="570"/>
        <end position="625"/>
    </location>
</feature>
<feature type="compositionally biased region" description="Low complexity" evidence="1">
    <location>
        <begin position="320"/>
        <end position="339"/>
    </location>
</feature>
<evidence type="ECO:0000313" key="4">
    <source>
        <dbReference type="Proteomes" id="UP000192578"/>
    </source>
</evidence>